<feature type="domain" description="HNH nuclease" evidence="1">
    <location>
        <begin position="229"/>
        <end position="278"/>
    </location>
</feature>
<gene>
    <name evidence="2" type="ORF">FSO04_05250</name>
</gene>
<dbReference type="RefSeq" id="WP_154558690.1">
    <property type="nucleotide sequence ID" value="NZ_VOSW01000006.1"/>
</dbReference>
<evidence type="ECO:0000313" key="2">
    <source>
        <dbReference type="EMBL" id="KAE8761125.1"/>
    </source>
</evidence>
<dbReference type="EMBL" id="VOSW01000006">
    <property type="protein sequence ID" value="KAE8761125.1"/>
    <property type="molecule type" value="Genomic_DNA"/>
</dbReference>
<dbReference type="AlphaFoldDB" id="A0A6N6WKE3"/>
<protein>
    <recommendedName>
        <fullName evidence="1">HNH nuclease domain-containing protein</fullName>
    </recommendedName>
</protein>
<organism evidence="2 3">
    <name type="scientific">Paraburkholderia madseniana</name>
    <dbReference type="NCBI Taxonomy" id="2599607"/>
    <lineage>
        <taxon>Bacteria</taxon>
        <taxon>Pseudomonadati</taxon>
        <taxon>Pseudomonadota</taxon>
        <taxon>Betaproteobacteria</taxon>
        <taxon>Burkholderiales</taxon>
        <taxon>Burkholderiaceae</taxon>
        <taxon>Paraburkholderia</taxon>
    </lineage>
</organism>
<dbReference type="InterPro" id="IPR003615">
    <property type="entry name" value="HNH_nuc"/>
</dbReference>
<dbReference type="Pfam" id="PF13391">
    <property type="entry name" value="HNH_2"/>
    <property type="match status" value="1"/>
</dbReference>
<accession>A0A6N6WKE3</accession>
<evidence type="ECO:0000313" key="3">
    <source>
        <dbReference type="Proteomes" id="UP000463700"/>
    </source>
</evidence>
<sequence length="343" mass="37807">MSNPRAWSLLAVDGARQYGGNTGYQDDPSQVYRYDSFVANHQQVAKDDVVIIRSPSGVLGVAQITGIELGKGEKERQRCPICGVSDIKRRTTIEPPWVCRNRHEFSEPVRETVTVDTFAAHYGETFRSAPPGLTLDRLAAAVVRPNDQMSIKEIDLARIEPWLRDDPDCNALVKKFVIGIDIDTVSTATNDDPPHSVIEARRRVLRELNQRRGQAKFRNRLIARYGAACQISRCAFPGLVEAAHIRPYAETNDNGAHNGLLLRSDLHTLFDLDLLAIDPSTLTVKLHPDVCAAGYEAFAGTPLFLNGTSGPDLAALSDRWESFLLRQAPEDASSQSVPVAIPV</sequence>
<dbReference type="Proteomes" id="UP000463700">
    <property type="component" value="Unassembled WGS sequence"/>
</dbReference>
<dbReference type="OrthoDB" id="9811869at2"/>
<reference evidence="2 3" key="1">
    <citation type="journal article" date="2020" name="Int. J. Syst. Evol. Microbiol.">
        <title>Paraburkholderia madseniana sp. nov., a phenolic acid-degrading bacterium isolated from acidic forest soil.</title>
        <authorList>
            <person name="Wilhelm R.C."/>
            <person name="Murphy S.J.L."/>
            <person name="Feriancek N.M."/>
            <person name="Karasz D.C."/>
            <person name="DeRito C.M."/>
            <person name="Newman J.D."/>
            <person name="Buckley D.H."/>
        </authorList>
    </citation>
    <scope>NUCLEOTIDE SEQUENCE [LARGE SCALE GENOMIC DNA]</scope>
    <source>
        <strain evidence="2 3">RP11</strain>
    </source>
</reference>
<name>A0A6N6WKE3_9BURK</name>
<comment type="caution">
    <text evidence="2">The sequence shown here is derived from an EMBL/GenBank/DDBJ whole genome shotgun (WGS) entry which is preliminary data.</text>
</comment>
<proteinExistence type="predicted"/>
<evidence type="ECO:0000259" key="1">
    <source>
        <dbReference type="Pfam" id="PF13391"/>
    </source>
</evidence>